<dbReference type="PANTHER" id="PTHR35145">
    <property type="entry name" value="CYTOPLASMIC PROTEIN-RELATED"/>
    <property type="match status" value="1"/>
</dbReference>
<dbReference type="Pfam" id="PF04237">
    <property type="entry name" value="YjbR"/>
    <property type="match status" value="1"/>
</dbReference>
<dbReference type="GO" id="GO:0003677">
    <property type="term" value="F:DNA binding"/>
    <property type="evidence" value="ECO:0007669"/>
    <property type="project" value="UniProtKB-KW"/>
</dbReference>
<dbReference type="EMBL" id="QRHA01000014">
    <property type="protein sequence ID" value="RDV24146.1"/>
    <property type="molecule type" value="Genomic_DNA"/>
</dbReference>
<dbReference type="Proteomes" id="UP000256561">
    <property type="component" value="Unassembled WGS sequence"/>
</dbReference>
<dbReference type="InterPro" id="IPR058532">
    <property type="entry name" value="YjbR/MT2646/Rv2570-like"/>
</dbReference>
<evidence type="ECO:0000313" key="1">
    <source>
        <dbReference type="EMBL" id="RDV24146.1"/>
    </source>
</evidence>
<dbReference type="OrthoDB" id="3194910at2"/>
<proteinExistence type="predicted"/>
<organism evidence="1 2">
    <name type="scientific">Alteromonas aestuariivivens</name>
    <dbReference type="NCBI Taxonomy" id="1938339"/>
    <lineage>
        <taxon>Bacteria</taxon>
        <taxon>Pseudomonadati</taxon>
        <taxon>Pseudomonadota</taxon>
        <taxon>Gammaproteobacteria</taxon>
        <taxon>Alteromonadales</taxon>
        <taxon>Alteromonadaceae</taxon>
        <taxon>Alteromonas/Salinimonas group</taxon>
        <taxon>Alteromonas</taxon>
    </lineage>
</organism>
<dbReference type="PANTHER" id="PTHR35145:SF1">
    <property type="entry name" value="CYTOPLASMIC PROTEIN"/>
    <property type="match status" value="1"/>
</dbReference>
<protein>
    <submittedName>
        <fullName evidence="1">MmcQ/YjbR family DNA-binding protein</fullName>
    </submittedName>
</protein>
<reference evidence="2" key="1">
    <citation type="submission" date="2018-08" db="EMBL/GenBank/DDBJ databases">
        <authorList>
            <person name="Zhang J."/>
            <person name="Du Z.-J."/>
        </authorList>
    </citation>
    <scope>NUCLEOTIDE SEQUENCE [LARGE SCALE GENOMIC DNA]</scope>
    <source>
        <strain evidence="2">KCTC 52655</strain>
    </source>
</reference>
<evidence type="ECO:0000313" key="2">
    <source>
        <dbReference type="Proteomes" id="UP000256561"/>
    </source>
</evidence>
<dbReference type="SUPFAM" id="SSF142906">
    <property type="entry name" value="YjbR-like"/>
    <property type="match status" value="1"/>
</dbReference>
<dbReference type="InterPro" id="IPR038056">
    <property type="entry name" value="YjbR-like_sf"/>
</dbReference>
<gene>
    <name evidence="1" type="ORF">DXV75_15780</name>
</gene>
<dbReference type="RefSeq" id="WP_115594396.1">
    <property type="nucleotide sequence ID" value="NZ_QRHA01000014.1"/>
</dbReference>
<dbReference type="AlphaFoldDB" id="A0A3D8M3E9"/>
<keyword evidence="1" id="KW-0238">DNA-binding</keyword>
<keyword evidence="2" id="KW-1185">Reference proteome</keyword>
<sequence>MNHTAIIEYLKEKPACILDYPFGPDVQVFKVEGKMFALLAKRQGSIYLNLKCDPLEAVQLRDVFDAVQPGYHMNKKHWNSVLLDSSLPEGEIHRMIDNSYSLVVKTLTRPVRDSLAARYGI</sequence>
<comment type="caution">
    <text evidence="1">The sequence shown here is derived from an EMBL/GenBank/DDBJ whole genome shotgun (WGS) entry which is preliminary data.</text>
</comment>
<dbReference type="InterPro" id="IPR007351">
    <property type="entry name" value="YjbR"/>
</dbReference>
<accession>A0A3D8M3E9</accession>
<name>A0A3D8M3E9_9ALTE</name>
<dbReference type="Gene3D" id="3.90.1150.30">
    <property type="match status" value="1"/>
</dbReference>